<reference evidence="1 2" key="1">
    <citation type="journal article" date="2015" name="Parasit. Vectors">
        <title>Draft genome of the scabies mite.</title>
        <authorList>
            <person name="Rider S.D.Jr."/>
            <person name="Morgan M.S."/>
            <person name="Arlian L.G."/>
        </authorList>
    </citation>
    <scope>NUCLEOTIDE SEQUENCE [LARGE SCALE GENOMIC DNA]</scope>
    <source>
        <strain evidence="1">Arlian Lab</strain>
    </source>
</reference>
<name>A0A132ABG2_SARSC</name>
<dbReference type="GO" id="GO:0016757">
    <property type="term" value="F:glycosyltransferase activity"/>
    <property type="evidence" value="ECO:0007669"/>
    <property type="project" value="UniProtKB-KW"/>
</dbReference>
<gene>
    <name evidence="1" type="ORF">QR98_0068470</name>
</gene>
<evidence type="ECO:0000313" key="2">
    <source>
        <dbReference type="Proteomes" id="UP000616769"/>
    </source>
</evidence>
<dbReference type="OrthoDB" id="106623at2759"/>
<sequence length="136" mass="15971">MNRFKEEQGFAWLAKYIWNEVAEHNRRIALSGIEEEKIFHEEDVEDELGSDDYVENEQDLARVVELDKLIKSLDGVQHATIQANLYVNVINTVKNVRVLNANDNIVMMHTIIRNKLTPRDDFIFNTDRLVRLIVYI</sequence>
<evidence type="ECO:0000313" key="1">
    <source>
        <dbReference type="EMBL" id="KPM08331.1"/>
    </source>
</evidence>
<keyword evidence="1" id="KW-0808">Transferase</keyword>
<protein>
    <submittedName>
        <fullName evidence="1">Uracil phosphoribosyltransferase-like protein</fullName>
    </submittedName>
</protein>
<dbReference type="Proteomes" id="UP000616769">
    <property type="component" value="Unassembled WGS sequence"/>
</dbReference>
<comment type="caution">
    <text evidence="1">The sequence shown here is derived from an EMBL/GenBank/DDBJ whole genome shotgun (WGS) entry which is preliminary data.</text>
</comment>
<dbReference type="Gene3D" id="3.40.50.2020">
    <property type="match status" value="1"/>
</dbReference>
<dbReference type="EMBL" id="JXLN01012332">
    <property type="protein sequence ID" value="KPM08331.1"/>
    <property type="molecule type" value="Genomic_DNA"/>
</dbReference>
<keyword evidence="1" id="KW-0328">Glycosyltransferase</keyword>
<dbReference type="VEuPathDB" id="VectorBase:SSCA003594"/>
<accession>A0A132ABG2</accession>
<organism evidence="1 2">
    <name type="scientific">Sarcoptes scabiei</name>
    <name type="common">Itch mite</name>
    <name type="synonym">Acarus scabiei</name>
    <dbReference type="NCBI Taxonomy" id="52283"/>
    <lineage>
        <taxon>Eukaryota</taxon>
        <taxon>Metazoa</taxon>
        <taxon>Ecdysozoa</taxon>
        <taxon>Arthropoda</taxon>
        <taxon>Chelicerata</taxon>
        <taxon>Arachnida</taxon>
        <taxon>Acari</taxon>
        <taxon>Acariformes</taxon>
        <taxon>Sarcoptiformes</taxon>
        <taxon>Astigmata</taxon>
        <taxon>Psoroptidia</taxon>
        <taxon>Sarcoptoidea</taxon>
        <taxon>Sarcoptidae</taxon>
        <taxon>Sarcoptinae</taxon>
        <taxon>Sarcoptes</taxon>
    </lineage>
</organism>
<dbReference type="AlphaFoldDB" id="A0A132ABG2"/>
<proteinExistence type="predicted"/>
<dbReference type="InterPro" id="IPR029057">
    <property type="entry name" value="PRTase-like"/>
</dbReference>